<sequence length="208" mass="23736">MELNLSRDVKDSKKGYYKYMGDIRNARKNVGQLLNEVRDLVTQNMEKAEVLHAAFASICTSKTSFPESQVPETSGRVWSKEDIPLVEEDQVREYLRKLAVHKSVGPDGTHSQALKELADVIARPLSVIFDPSWQLGQVPKNWRKANATPIFNKGKEEDPGNYRLISFKWIPGKVIEQLLLETTSTYMKDKKVIRTRQHAFILLRGSHA</sequence>
<gene>
    <name evidence="1" type="ORF">GRJ2_001851100</name>
</gene>
<dbReference type="PANTHER" id="PTHR33395">
    <property type="entry name" value="TRANSCRIPTASE, PUTATIVE-RELATED-RELATED"/>
    <property type="match status" value="1"/>
</dbReference>
<evidence type="ECO:0000313" key="1">
    <source>
        <dbReference type="EMBL" id="GAB0193858.1"/>
    </source>
</evidence>
<dbReference type="AlphaFoldDB" id="A0ABC9X839"/>
<dbReference type="EMBL" id="BAAFJT010000010">
    <property type="protein sequence ID" value="GAB0193858.1"/>
    <property type="molecule type" value="Genomic_DNA"/>
</dbReference>
<comment type="caution">
    <text evidence="1">The sequence shown here is derived from an EMBL/GenBank/DDBJ whole genome shotgun (WGS) entry which is preliminary data.</text>
</comment>
<proteinExistence type="predicted"/>
<accession>A0ABC9X839</accession>
<protein>
    <submittedName>
        <fullName evidence="1">Mitochondrial enolase superfamily member 1</fullName>
    </submittedName>
</protein>
<name>A0ABC9X839_GRUJA</name>
<keyword evidence="2" id="KW-1185">Reference proteome</keyword>
<dbReference type="Proteomes" id="UP001623348">
    <property type="component" value="Unassembled WGS sequence"/>
</dbReference>
<evidence type="ECO:0000313" key="2">
    <source>
        <dbReference type="Proteomes" id="UP001623348"/>
    </source>
</evidence>
<dbReference type="PANTHER" id="PTHR33395:SF22">
    <property type="entry name" value="REVERSE TRANSCRIPTASE DOMAIN-CONTAINING PROTEIN"/>
    <property type="match status" value="1"/>
</dbReference>
<reference evidence="1 2" key="1">
    <citation type="submission" date="2024-06" db="EMBL/GenBank/DDBJ databases">
        <title>The draft genome of Grus japonensis, version 3.</title>
        <authorList>
            <person name="Nabeshima K."/>
            <person name="Suzuki S."/>
            <person name="Onuma M."/>
        </authorList>
    </citation>
    <scope>NUCLEOTIDE SEQUENCE [LARGE SCALE GENOMIC DNA]</scope>
    <source>
        <strain evidence="1 2">451A</strain>
    </source>
</reference>
<organism evidence="1 2">
    <name type="scientific">Grus japonensis</name>
    <name type="common">Japanese crane</name>
    <name type="synonym">Red-crowned crane</name>
    <dbReference type="NCBI Taxonomy" id="30415"/>
    <lineage>
        <taxon>Eukaryota</taxon>
        <taxon>Metazoa</taxon>
        <taxon>Chordata</taxon>
        <taxon>Craniata</taxon>
        <taxon>Vertebrata</taxon>
        <taxon>Euteleostomi</taxon>
        <taxon>Archelosauria</taxon>
        <taxon>Archosauria</taxon>
        <taxon>Dinosauria</taxon>
        <taxon>Saurischia</taxon>
        <taxon>Theropoda</taxon>
        <taxon>Coelurosauria</taxon>
        <taxon>Aves</taxon>
        <taxon>Neognathae</taxon>
        <taxon>Neoaves</taxon>
        <taxon>Gruiformes</taxon>
        <taxon>Gruidae</taxon>
        <taxon>Grus</taxon>
    </lineage>
</organism>